<dbReference type="GO" id="GO:0005783">
    <property type="term" value="C:endoplasmic reticulum"/>
    <property type="evidence" value="ECO:0007669"/>
    <property type="project" value="TreeGrafter"/>
</dbReference>
<feature type="domain" description="SAC" evidence="2">
    <location>
        <begin position="43"/>
        <end position="226"/>
    </location>
</feature>
<evidence type="ECO:0000313" key="3">
    <source>
        <dbReference type="EMBL" id="KAG5456440.1"/>
    </source>
</evidence>
<organism evidence="3 4">
    <name type="scientific">Olpidium bornovanus</name>
    <dbReference type="NCBI Taxonomy" id="278681"/>
    <lineage>
        <taxon>Eukaryota</taxon>
        <taxon>Fungi</taxon>
        <taxon>Fungi incertae sedis</taxon>
        <taxon>Olpidiomycota</taxon>
        <taxon>Olpidiomycotina</taxon>
        <taxon>Olpidiomycetes</taxon>
        <taxon>Olpidiales</taxon>
        <taxon>Olpidiaceae</taxon>
        <taxon>Olpidium</taxon>
    </lineage>
</organism>
<dbReference type="Proteomes" id="UP000673691">
    <property type="component" value="Unassembled WGS sequence"/>
</dbReference>
<evidence type="ECO:0000259" key="2">
    <source>
        <dbReference type="PROSITE" id="PS50275"/>
    </source>
</evidence>
<dbReference type="PANTHER" id="PTHR45662:SF2">
    <property type="entry name" value="PHOSPHATIDYLINOSITOL-3-PHOSPHATASE SAC1"/>
    <property type="match status" value="1"/>
</dbReference>
<evidence type="ECO:0000256" key="1">
    <source>
        <dbReference type="SAM" id="MobiDB-lite"/>
    </source>
</evidence>
<feature type="region of interest" description="Disordered" evidence="1">
    <location>
        <begin position="85"/>
        <end position="108"/>
    </location>
</feature>
<feature type="compositionally biased region" description="Basic and acidic residues" evidence="1">
    <location>
        <begin position="85"/>
        <end position="101"/>
    </location>
</feature>
<gene>
    <name evidence="3" type="ORF">BJ554DRAFT_3820</name>
</gene>
<protein>
    <submittedName>
        <fullName evidence="3">SAC domain-containing protein</fullName>
    </submittedName>
</protein>
<keyword evidence="4" id="KW-1185">Reference proteome</keyword>
<dbReference type="EMBL" id="JAEFCI010011747">
    <property type="protein sequence ID" value="KAG5456440.1"/>
    <property type="molecule type" value="Genomic_DNA"/>
</dbReference>
<feature type="non-terminal residue" evidence="3">
    <location>
        <position position="259"/>
    </location>
</feature>
<dbReference type="PROSITE" id="PS50275">
    <property type="entry name" value="SAC"/>
    <property type="match status" value="1"/>
</dbReference>
<name>A0A8H8DFD8_9FUNG</name>
<dbReference type="PANTHER" id="PTHR45662">
    <property type="entry name" value="PHOSPHATIDYLINOSITIDE PHOSPHATASE SAC1"/>
    <property type="match status" value="1"/>
</dbReference>
<feature type="non-terminal residue" evidence="3">
    <location>
        <position position="1"/>
    </location>
</feature>
<accession>A0A8H8DFD8</accession>
<comment type="caution">
    <text evidence="3">The sequence shown here is derived from an EMBL/GenBank/DDBJ whole genome shotgun (WGS) entry which is preliminary data.</text>
</comment>
<dbReference type="InterPro" id="IPR002013">
    <property type="entry name" value="SAC_dom"/>
</dbReference>
<dbReference type="GO" id="GO:0043812">
    <property type="term" value="F:phosphatidylinositol-4-phosphate phosphatase activity"/>
    <property type="evidence" value="ECO:0007669"/>
    <property type="project" value="TreeGrafter"/>
</dbReference>
<evidence type="ECO:0000313" key="4">
    <source>
        <dbReference type="Proteomes" id="UP000673691"/>
    </source>
</evidence>
<reference evidence="3 4" key="1">
    <citation type="journal article" name="Sci. Rep.">
        <title>Genome-scale phylogenetic analyses confirm Olpidium as the closest living zoosporic fungus to the non-flagellated, terrestrial fungi.</title>
        <authorList>
            <person name="Chang Y."/>
            <person name="Rochon D."/>
            <person name="Sekimoto S."/>
            <person name="Wang Y."/>
            <person name="Chovatia M."/>
            <person name="Sandor L."/>
            <person name="Salamov A."/>
            <person name="Grigoriev I.V."/>
            <person name="Stajich J.E."/>
            <person name="Spatafora J.W."/>
        </authorList>
    </citation>
    <scope>NUCLEOTIDE SEQUENCE [LARGE SCALE GENOMIC DNA]</scope>
    <source>
        <strain evidence="3">S191</strain>
    </source>
</reference>
<dbReference type="AlphaFoldDB" id="A0A8H8DFD8"/>
<dbReference type="GO" id="GO:0046856">
    <property type="term" value="P:phosphatidylinositol dephosphorylation"/>
    <property type="evidence" value="ECO:0007669"/>
    <property type="project" value="TreeGrafter"/>
</dbReference>
<proteinExistence type="predicted"/>
<sequence length="259" mass="28382">TLGPVAGDGKAWQVVKAGVVPVYRKHYVTLSEVEYEKESVKAVLAVASSGQLYFSYDYDLTRTVQKNSSLDWAHPLANLARRLAPDPEHTEISGKASEGRSKHQAVVEDDADERFLPGRRSRAKEKGELADGVLSDLRGALPDFCVGCIFGHVSSTVVRTRELRSCTVSLIMRVNRRRAGTRFIKRGIDSQGNAACGVQTEMSAHNGESICAHVQARGSPPVMWDQIPTGFMASPPIRIHHTRRRSSFNPSSVSEINLG</sequence>
<dbReference type="OrthoDB" id="405996at2759"/>
<dbReference type="Pfam" id="PF02383">
    <property type="entry name" value="Syja_N"/>
    <property type="match status" value="1"/>
</dbReference>